<sequence length="167" mass="18253">MKPEQLHSWATRARPGDDVVYATGARPGDVISAAVRALHASGVVTMTSKRIPGGFRFIAQRLPDPRPSQLRTRKAGNRGHFTRRCDGAKLSTRIVLRLLKRAAARGEPCPTNAELARAAGLKDALAASYRIRRLVKDGLIQVEEPGPTERRVVTIAATGQRTRRAML</sequence>
<dbReference type="RefSeq" id="WP_228228012.1">
    <property type="nucleotide sequence ID" value="NZ_JAJGNP010000021.1"/>
</dbReference>
<dbReference type="SUPFAM" id="SSF46785">
    <property type="entry name" value="Winged helix' DNA-binding domain"/>
    <property type="match status" value="1"/>
</dbReference>
<dbReference type="InterPro" id="IPR036390">
    <property type="entry name" value="WH_DNA-bd_sf"/>
</dbReference>
<dbReference type="Proteomes" id="UP001198830">
    <property type="component" value="Unassembled WGS sequence"/>
</dbReference>
<gene>
    <name evidence="1" type="ORF">LL253_17760</name>
</gene>
<evidence type="ECO:0008006" key="3">
    <source>
        <dbReference type="Google" id="ProtNLM"/>
    </source>
</evidence>
<dbReference type="Gene3D" id="1.10.10.10">
    <property type="entry name" value="Winged helix-like DNA-binding domain superfamily/Winged helix DNA-binding domain"/>
    <property type="match status" value="1"/>
</dbReference>
<dbReference type="EMBL" id="JAJGNP010000021">
    <property type="protein sequence ID" value="MCC4234521.1"/>
    <property type="molecule type" value="Genomic_DNA"/>
</dbReference>
<protein>
    <recommendedName>
        <fullName evidence="3">LexA repressor DNA-binding domain-containing protein</fullName>
    </recommendedName>
</protein>
<comment type="caution">
    <text evidence="1">The sequence shown here is derived from an EMBL/GenBank/DDBJ whole genome shotgun (WGS) entry which is preliminary data.</text>
</comment>
<keyword evidence="2" id="KW-1185">Reference proteome</keyword>
<accession>A0ABS8HAC7</accession>
<proteinExistence type="predicted"/>
<dbReference type="InterPro" id="IPR036388">
    <property type="entry name" value="WH-like_DNA-bd_sf"/>
</dbReference>
<reference evidence="1 2" key="1">
    <citation type="submission" date="2021-10" db="EMBL/GenBank/DDBJ databases">
        <title>The diversity and Nitrogen Metabolism of Culturable Nitrate-Utilizing Bacteria Within the Oxygen Minimum Zone of the Changjiang (Yangtze River)Estuary.</title>
        <authorList>
            <person name="Zhang D."/>
            <person name="Zheng J."/>
            <person name="Liu S."/>
            <person name="He W."/>
        </authorList>
    </citation>
    <scope>NUCLEOTIDE SEQUENCE [LARGE SCALE GENOMIC DNA]</scope>
    <source>
        <strain evidence="1 2">FXH275-2</strain>
    </source>
</reference>
<organism evidence="1 2">
    <name type="scientific">Sphingobium soli</name>
    <dbReference type="NCBI Taxonomy" id="1591116"/>
    <lineage>
        <taxon>Bacteria</taxon>
        <taxon>Pseudomonadati</taxon>
        <taxon>Pseudomonadota</taxon>
        <taxon>Alphaproteobacteria</taxon>
        <taxon>Sphingomonadales</taxon>
        <taxon>Sphingomonadaceae</taxon>
        <taxon>Sphingobium</taxon>
    </lineage>
</organism>
<name>A0ABS8HAC7_9SPHN</name>
<evidence type="ECO:0000313" key="1">
    <source>
        <dbReference type="EMBL" id="MCC4234521.1"/>
    </source>
</evidence>
<evidence type="ECO:0000313" key="2">
    <source>
        <dbReference type="Proteomes" id="UP001198830"/>
    </source>
</evidence>